<keyword evidence="1" id="KW-0812">Transmembrane</keyword>
<feature type="transmembrane region" description="Helical" evidence="1">
    <location>
        <begin position="155"/>
        <end position="173"/>
    </location>
</feature>
<protein>
    <recommendedName>
        <fullName evidence="4">Transmembrane protein</fullName>
    </recommendedName>
</protein>
<feature type="transmembrane region" description="Helical" evidence="1">
    <location>
        <begin position="12"/>
        <end position="34"/>
    </location>
</feature>
<feature type="transmembrane region" description="Helical" evidence="1">
    <location>
        <begin position="121"/>
        <end position="143"/>
    </location>
</feature>
<dbReference type="Proteomes" id="UP000831189">
    <property type="component" value="Chromosome"/>
</dbReference>
<keyword evidence="1" id="KW-1133">Transmembrane helix</keyword>
<proteinExistence type="predicted"/>
<feature type="transmembrane region" description="Helical" evidence="1">
    <location>
        <begin position="329"/>
        <end position="353"/>
    </location>
</feature>
<evidence type="ECO:0000256" key="1">
    <source>
        <dbReference type="SAM" id="Phobius"/>
    </source>
</evidence>
<dbReference type="EMBL" id="CP096208">
    <property type="protein sequence ID" value="UPQ83935.1"/>
    <property type="molecule type" value="Genomic_DNA"/>
</dbReference>
<reference evidence="2 3" key="1">
    <citation type="submission" date="2022-04" db="EMBL/GenBank/DDBJ databases">
        <title>Pseudomonas knackmussii B09-2.</title>
        <authorList>
            <person name="Deng Y."/>
        </authorList>
    </citation>
    <scope>NUCLEOTIDE SEQUENCE [LARGE SCALE GENOMIC DNA]</scope>
    <source>
        <strain evidence="2 3">B09-2</strain>
    </source>
</reference>
<organism evidence="2 3">
    <name type="scientific">Pseudomonas knackmussii</name>
    <dbReference type="NCBI Taxonomy" id="65741"/>
    <lineage>
        <taxon>Bacteria</taxon>
        <taxon>Pseudomonadati</taxon>
        <taxon>Pseudomonadota</taxon>
        <taxon>Gammaproteobacteria</taxon>
        <taxon>Pseudomonadales</taxon>
        <taxon>Pseudomonadaceae</taxon>
        <taxon>Pseudomonas</taxon>
    </lineage>
</organism>
<evidence type="ECO:0000313" key="2">
    <source>
        <dbReference type="EMBL" id="UPQ83935.1"/>
    </source>
</evidence>
<gene>
    <name evidence="2" type="ORF">M0M42_05885</name>
</gene>
<evidence type="ECO:0000313" key="3">
    <source>
        <dbReference type="Proteomes" id="UP000831189"/>
    </source>
</evidence>
<evidence type="ECO:0008006" key="4">
    <source>
        <dbReference type="Google" id="ProtNLM"/>
    </source>
</evidence>
<accession>A0ABY4KX48</accession>
<name>A0ABY4KX48_9PSED</name>
<feature type="transmembrane region" description="Helical" evidence="1">
    <location>
        <begin position="245"/>
        <end position="265"/>
    </location>
</feature>
<sequence>MLEAIQTFFSLYWHIVIPVVALIFMAIPIIVNWYEVRYWLMKARINTPWIGTLAHWVKNPGSKEQSSLANPNAVGFYESEMQLNLKYETYFRDHQPSEAHFKRCQDYLGKIGEDHRKEKGFGMWTVIIVLMLIEATAFGYALAPFALTMATPNTAVAGAFGIGLVISIIGVFLSEFAGRQLYLNGIVGKIMGYESLRHGGDDGDMVRRDIVTIDNTHIDDDRPEYQRMLNRVKVPQDGAMPAKRFGIVIGYAVFIAILAVAAFWVRAETLNAQEADLIANPPAVTQAADDFPGAGEDDFPLPSGMQSIADETAGKSAQDQIDALHRASLVTFAVLSVLFIFIQFTSTFLAYSFGFAGTYSRKAWELVHKFSSASDFVRYHAAKARSVANDAQSALGKLQALQLNQFQVKGSDREQLRKDNVRRTFNAFIEEQDGRTAWQKQKEVADKLGDDGRSVIERYIQKSIVDLNAAIDSGDHAKQEEIIRVVRPRLEQIQDPKLFQLRDSFLGTTQMFSAPVEAPPAAVAPQAPAAPVPTVAVQVNVPVEATPVVAVAHSAPVVEAAPVAVAPVAPAAPAQVRQAAPAPADVGAFDPNQFGDLTEYHEDDLPFVAQAKGVDLDTIKRARRLQLLVKLSSQPA</sequence>
<keyword evidence="3" id="KW-1185">Reference proteome</keyword>
<keyword evidence="1" id="KW-0472">Membrane</keyword>